<evidence type="ECO:0000313" key="1">
    <source>
        <dbReference type="EMBL" id="KAJ8007669.1"/>
    </source>
</evidence>
<gene>
    <name evidence="1" type="ORF">DPEC_G00096560</name>
</gene>
<name>A0ACC2GVD3_DALPE</name>
<evidence type="ECO:0000313" key="2">
    <source>
        <dbReference type="Proteomes" id="UP001157502"/>
    </source>
</evidence>
<accession>A0ACC2GVD3</accession>
<keyword evidence="2" id="KW-1185">Reference proteome</keyword>
<proteinExistence type="predicted"/>
<dbReference type="EMBL" id="CM055735">
    <property type="protein sequence ID" value="KAJ8007669.1"/>
    <property type="molecule type" value="Genomic_DNA"/>
</dbReference>
<comment type="caution">
    <text evidence="1">The sequence shown here is derived from an EMBL/GenBank/DDBJ whole genome shotgun (WGS) entry which is preliminary data.</text>
</comment>
<protein>
    <submittedName>
        <fullName evidence="1">Uncharacterized protein</fullName>
    </submittedName>
</protein>
<reference evidence="1" key="1">
    <citation type="submission" date="2021-05" db="EMBL/GenBank/DDBJ databases">
        <authorList>
            <person name="Pan Q."/>
            <person name="Jouanno E."/>
            <person name="Zahm M."/>
            <person name="Klopp C."/>
            <person name="Cabau C."/>
            <person name="Louis A."/>
            <person name="Berthelot C."/>
            <person name="Parey E."/>
            <person name="Roest Crollius H."/>
            <person name="Montfort J."/>
            <person name="Robinson-Rechavi M."/>
            <person name="Bouchez O."/>
            <person name="Lampietro C."/>
            <person name="Lopez Roques C."/>
            <person name="Donnadieu C."/>
            <person name="Postlethwait J."/>
            <person name="Bobe J."/>
            <person name="Dillon D."/>
            <person name="Chandos A."/>
            <person name="von Hippel F."/>
            <person name="Guiguen Y."/>
        </authorList>
    </citation>
    <scope>NUCLEOTIDE SEQUENCE</scope>
    <source>
        <strain evidence="1">YG-Jan2019</strain>
    </source>
</reference>
<sequence length="198" mass="22957">MPWMQAVLERLAGVRNNLSQQQLLTVCTFLSCVALIQQGIFVCYQKLTALEHELPIQQARLRMLQIQSVCLLPRTNVLRIWRLHNEITFKIRPIQTTQHQVKPHIWHTQPQQDHNEEDFGEQNDDNQQEQTIRHTPSLVLPAGTRLFWSAKELDMAQQATTAHGRSASMAAYKHYVNLCFSAKIPARTHDSFKQKIQI</sequence>
<dbReference type="Proteomes" id="UP001157502">
    <property type="component" value="Chromosome 8"/>
</dbReference>
<organism evidence="1 2">
    <name type="scientific">Dallia pectoralis</name>
    <name type="common">Alaska blackfish</name>
    <dbReference type="NCBI Taxonomy" id="75939"/>
    <lineage>
        <taxon>Eukaryota</taxon>
        <taxon>Metazoa</taxon>
        <taxon>Chordata</taxon>
        <taxon>Craniata</taxon>
        <taxon>Vertebrata</taxon>
        <taxon>Euteleostomi</taxon>
        <taxon>Actinopterygii</taxon>
        <taxon>Neopterygii</taxon>
        <taxon>Teleostei</taxon>
        <taxon>Protacanthopterygii</taxon>
        <taxon>Esociformes</taxon>
        <taxon>Umbridae</taxon>
        <taxon>Dallia</taxon>
    </lineage>
</organism>